<gene>
    <name evidence="1" type="ORF">ACE41H_20710</name>
</gene>
<proteinExistence type="predicted"/>
<keyword evidence="2" id="KW-1185">Reference proteome</keyword>
<dbReference type="InterPro" id="IPR036291">
    <property type="entry name" value="NAD(P)-bd_dom_sf"/>
</dbReference>
<organism evidence="1 2">
    <name type="scientific">Paenibacillus enshidis</name>
    <dbReference type="NCBI Taxonomy" id="1458439"/>
    <lineage>
        <taxon>Bacteria</taxon>
        <taxon>Bacillati</taxon>
        <taxon>Bacillota</taxon>
        <taxon>Bacilli</taxon>
        <taxon>Bacillales</taxon>
        <taxon>Paenibacillaceae</taxon>
        <taxon>Paenibacillus</taxon>
    </lineage>
</organism>
<dbReference type="EMBL" id="JBHHMI010000026">
    <property type="protein sequence ID" value="MFB5269190.1"/>
    <property type="molecule type" value="Genomic_DNA"/>
</dbReference>
<dbReference type="RefSeq" id="WP_375357465.1">
    <property type="nucleotide sequence ID" value="NZ_JBHHMI010000026.1"/>
</dbReference>
<accession>A0ABV5AY97</accession>
<protein>
    <submittedName>
        <fullName evidence="1">SDR family oxidoreductase</fullName>
    </submittedName>
</protein>
<evidence type="ECO:0000313" key="1">
    <source>
        <dbReference type="EMBL" id="MFB5269190.1"/>
    </source>
</evidence>
<dbReference type="Pfam" id="PF13561">
    <property type="entry name" value="adh_short_C2"/>
    <property type="match status" value="1"/>
</dbReference>
<sequence>MPAAVRTEWVLQQLADLAREDGITEEEALHKHLLGRQPLQRFVETSEVAAAAIYLASDAAASITGQTLSVSAGV</sequence>
<dbReference type="Gene3D" id="3.40.50.720">
    <property type="entry name" value="NAD(P)-binding Rossmann-like Domain"/>
    <property type="match status" value="1"/>
</dbReference>
<dbReference type="InterPro" id="IPR002347">
    <property type="entry name" value="SDR_fam"/>
</dbReference>
<name>A0ABV5AY97_9BACL</name>
<evidence type="ECO:0000313" key="2">
    <source>
        <dbReference type="Proteomes" id="UP001580346"/>
    </source>
</evidence>
<dbReference type="Proteomes" id="UP001580346">
    <property type="component" value="Unassembled WGS sequence"/>
</dbReference>
<dbReference type="SUPFAM" id="SSF51735">
    <property type="entry name" value="NAD(P)-binding Rossmann-fold domains"/>
    <property type="match status" value="1"/>
</dbReference>
<reference evidence="1 2" key="1">
    <citation type="submission" date="2024-09" db="EMBL/GenBank/DDBJ databases">
        <title>Paenibacillus zeirhizospherea sp. nov., isolated from surface of the maize (Zea mays) roots in a horticulture field, Hungary.</title>
        <authorList>
            <person name="Marton D."/>
            <person name="Farkas M."/>
            <person name="Bedics A."/>
            <person name="Toth E."/>
            <person name="Tancsics A."/>
            <person name="Boka K."/>
            <person name="Maroti G."/>
            <person name="Kriszt B."/>
            <person name="Cserhati M."/>
        </authorList>
    </citation>
    <scope>NUCLEOTIDE SEQUENCE [LARGE SCALE GENOMIC DNA]</scope>
    <source>
        <strain evidence="1 2">KCTC 33519</strain>
    </source>
</reference>
<comment type="caution">
    <text evidence="1">The sequence shown here is derived from an EMBL/GenBank/DDBJ whole genome shotgun (WGS) entry which is preliminary data.</text>
</comment>